<keyword evidence="5 10" id="KW-0812">Transmembrane</keyword>
<dbReference type="SUPFAM" id="SSF49464">
    <property type="entry name" value="Carboxypeptidase regulatory domain-like"/>
    <property type="match status" value="1"/>
</dbReference>
<dbReference type="PROSITE" id="PS52016">
    <property type="entry name" value="TONB_DEPENDENT_REC_3"/>
    <property type="match status" value="1"/>
</dbReference>
<dbReference type="InterPro" id="IPR036942">
    <property type="entry name" value="Beta-barrel_TonB_sf"/>
</dbReference>
<dbReference type="NCBIfam" id="TIGR04057">
    <property type="entry name" value="SusC_RagA_signa"/>
    <property type="match status" value="1"/>
</dbReference>
<keyword evidence="2 10" id="KW-0813">Transport</keyword>
<dbReference type="InterPro" id="IPR023996">
    <property type="entry name" value="TonB-dep_OMP_SusC/RagA"/>
</dbReference>
<evidence type="ECO:0000256" key="6">
    <source>
        <dbReference type="ARBA" id="ARBA00023004"/>
    </source>
</evidence>
<dbReference type="Gene3D" id="2.170.130.10">
    <property type="entry name" value="TonB-dependent receptor, plug domain"/>
    <property type="match status" value="1"/>
</dbReference>
<evidence type="ECO:0000256" key="11">
    <source>
        <dbReference type="RuleBase" id="RU003357"/>
    </source>
</evidence>
<dbReference type="NCBIfam" id="TIGR04056">
    <property type="entry name" value="OMP_RagA_SusC"/>
    <property type="match status" value="1"/>
</dbReference>
<reference evidence="13 14" key="1">
    <citation type="submission" date="2024-09" db="EMBL/GenBank/DDBJ databases">
        <authorList>
            <person name="Sun Q."/>
            <person name="Mori K."/>
        </authorList>
    </citation>
    <scope>NUCLEOTIDE SEQUENCE [LARGE SCALE GENOMIC DNA]</scope>
    <source>
        <strain evidence="13 14">CCM 7765</strain>
    </source>
</reference>
<dbReference type="Gene3D" id="2.40.170.20">
    <property type="entry name" value="TonB-dependent receptor, beta-barrel domain"/>
    <property type="match status" value="1"/>
</dbReference>
<keyword evidence="4" id="KW-0410">Iron transport</keyword>
<dbReference type="InterPro" id="IPR012910">
    <property type="entry name" value="Plug_dom"/>
</dbReference>
<evidence type="ECO:0000313" key="14">
    <source>
        <dbReference type="Proteomes" id="UP001589774"/>
    </source>
</evidence>
<dbReference type="Pfam" id="PF07715">
    <property type="entry name" value="Plug"/>
    <property type="match status" value="1"/>
</dbReference>
<dbReference type="Pfam" id="PF07660">
    <property type="entry name" value="STN"/>
    <property type="match status" value="1"/>
</dbReference>
<dbReference type="Pfam" id="PF13715">
    <property type="entry name" value="CarbopepD_reg_2"/>
    <property type="match status" value="1"/>
</dbReference>
<dbReference type="InterPro" id="IPR039426">
    <property type="entry name" value="TonB-dep_rcpt-like"/>
</dbReference>
<sequence length="1096" mass="119555">MYQKKNQFNRFCRSIAKGLLIAGLLFQMELFATPLLAQYRVSIKKESISLTDLFNTIRKQTGLTVFYSEEVLNDKERVSVNFNNLPLDAVLENLFKDRGIQYEIRRNKVIVLEKQSSANGLMATSKQEQNTVKGKVLDEKGQALPGVSVRTKGSPSTGTSTDSDGNFVISAASNATLIFSYTGYATQEINVAGKSTIRVTMTPREAALDEVVVVGYGTVRKGDLTGSVSSVKSEDITALPSTNAMQSLTGRSAGVQVVQSSGAPGASMNIRIRGGNSLLGSNEPLYVVDGFALSGSPTILDPSDIESMEVLKDASATAIYGSRGANGVVIITTKSGKRDVNQVTLNSYVGFQNVVKKIDLLNARQFAEIANERARNDNAAPYFTQEQINSFGEGTDWQDAIFRTAPIQNHSLNIAGGNDRTRYSVSGSYFGQDGIVINSGYKRGSLRSNLEQEVSDKFKVNLSTILSRTINNAITNDNQSRGSGVVSAALVAPPTVPVYDENGNYSNVVPYSFSSNAAENPVALAKERVDRTTGSGVLANLGLQYTFIEGLTLKVSAGVDYANSKRDYYSSRLIRSTPAGNASTNYFTRTNFLNENILNYAKTFNDHSLDLMAGVTYQSEVASTNSSGASGFISDILQNNNLGSGTVIATPTSGIDEWKLISGLFRANYVYKNKYLLTASIRADGSSRFGAGSQWGYFPSAAFGWRLKEEEFLSDVNSISNLKLRASWGQSGNTAISPYGSLNVLSGFNIILGDALNTGFAPGNTRPNPDLKWETTTQSNIGFDLGLFDERLRLTVDYYIKNTKDLLANVPQATSTGYQNQMQNIGRIRNKGLEFELGGDISRGTFKWDASVNFSANRNKVIELANHADVFGSGLSIPLSISPNLIREGYPVGVFYGFLEDGLNEQGRIQYKDLDGNGVINNEDRTILGDPNPDFIFGFNNNLSYKNFSLNIFIQGVQGADLFNFNLSNQANSFNFGENQIADILNRWTPENPNPNAPYPAISVGSSFRESNRFIEDGSFIRFKNIRLAYDVPLKSSKIKSLQLYVSGQNLITITDYSWYDPEVSSRTANSPTTLGIDQTSYPVAKTYTMGLKVSF</sequence>
<evidence type="ECO:0000256" key="2">
    <source>
        <dbReference type="ARBA" id="ARBA00022448"/>
    </source>
</evidence>
<evidence type="ECO:0000256" key="7">
    <source>
        <dbReference type="ARBA" id="ARBA00023077"/>
    </source>
</evidence>
<dbReference type="InterPro" id="IPR037066">
    <property type="entry name" value="Plug_dom_sf"/>
</dbReference>
<keyword evidence="6" id="KW-0408">Iron</keyword>
<keyword evidence="9 10" id="KW-0998">Cell outer membrane</keyword>
<dbReference type="SMART" id="SM00965">
    <property type="entry name" value="STN"/>
    <property type="match status" value="1"/>
</dbReference>
<evidence type="ECO:0000259" key="12">
    <source>
        <dbReference type="SMART" id="SM00965"/>
    </source>
</evidence>
<evidence type="ECO:0000256" key="10">
    <source>
        <dbReference type="PROSITE-ProRule" id="PRU01360"/>
    </source>
</evidence>
<dbReference type="Proteomes" id="UP001589774">
    <property type="component" value="Unassembled WGS sequence"/>
</dbReference>
<evidence type="ECO:0000256" key="3">
    <source>
        <dbReference type="ARBA" id="ARBA00022452"/>
    </source>
</evidence>
<evidence type="ECO:0000256" key="4">
    <source>
        <dbReference type="ARBA" id="ARBA00022496"/>
    </source>
</evidence>
<protein>
    <submittedName>
        <fullName evidence="13">TonB-dependent receptor</fullName>
    </submittedName>
</protein>
<keyword evidence="7 11" id="KW-0798">TonB box</keyword>
<accession>A0ABV6HI14</accession>
<keyword evidence="14" id="KW-1185">Reference proteome</keyword>
<dbReference type="RefSeq" id="WP_130857602.1">
    <property type="nucleotide sequence ID" value="NZ_JBHLWO010000002.1"/>
</dbReference>
<proteinExistence type="inferred from homology"/>
<name>A0ABV6HI14_9SPHI</name>
<gene>
    <name evidence="13" type="ORF">ACFFI0_09520</name>
</gene>
<keyword evidence="4" id="KW-0406">Ion transport</keyword>
<feature type="domain" description="Secretin/TonB short N-terminal" evidence="12">
    <location>
        <begin position="63"/>
        <end position="115"/>
    </location>
</feature>
<dbReference type="SUPFAM" id="SSF56935">
    <property type="entry name" value="Porins"/>
    <property type="match status" value="1"/>
</dbReference>
<keyword evidence="13" id="KW-0675">Receptor</keyword>
<keyword evidence="8 10" id="KW-0472">Membrane</keyword>
<dbReference type="Gene3D" id="2.60.40.1120">
    <property type="entry name" value="Carboxypeptidase-like, regulatory domain"/>
    <property type="match status" value="1"/>
</dbReference>
<evidence type="ECO:0000256" key="5">
    <source>
        <dbReference type="ARBA" id="ARBA00022692"/>
    </source>
</evidence>
<dbReference type="Pfam" id="PF00593">
    <property type="entry name" value="TonB_dep_Rec_b-barrel"/>
    <property type="match status" value="1"/>
</dbReference>
<dbReference type="Gene3D" id="3.55.50.30">
    <property type="match status" value="1"/>
</dbReference>
<evidence type="ECO:0000256" key="8">
    <source>
        <dbReference type="ARBA" id="ARBA00023136"/>
    </source>
</evidence>
<dbReference type="InterPro" id="IPR000531">
    <property type="entry name" value="Beta-barrel_TonB"/>
</dbReference>
<evidence type="ECO:0000313" key="13">
    <source>
        <dbReference type="EMBL" id="MFC0318549.1"/>
    </source>
</evidence>
<dbReference type="InterPro" id="IPR008969">
    <property type="entry name" value="CarboxyPept-like_regulatory"/>
</dbReference>
<dbReference type="EMBL" id="JBHLWO010000002">
    <property type="protein sequence ID" value="MFC0318549.1"/>
    <property type="molecule type" value="Genomic_DNA"/>
</dbReference>
<organism evidence="13 14">
    <name type="scientific">Olivibacter oleidegradans</name>
    <dbReference type="NCBI Taxonomy" id="760123"/>
    <lineage>
        <taxon>Bacteria</taxon>
        <taxon>Pseudomonadati</taxon>
        <taxon>Bacteroidota</taxon>
        <taxon>Sphingobacteriia</taxon>
        <taxon>Sphingobacteriales</taxon>
        <taxon>Sphingobacteriaceae</taxon>
        <taxon>Olivibacter</taxon>
    </lineage>
</organism>
<dbReference type="InterPro" id="IPR011662">
    <property type="entry name" value="Secretin/TonB_short_N"/>
</dbReference>
<comment type="subcellular location">
    <subcellularLocation>
        <location evidence="1 10">Cell outer membrane</location>
        <topology evidence="1 10">Multi-pass membrane protein</topology>
    </subcellularLocation>
</comment>
<dbReference type="InterPro" id="IPR023997">
    <property type="entry name" value="TonB-dep_OMP_SusC/RagA_CS"/>
</dbReference>
<keyword evidence="3 10" id="KW-1134">Transmembrane beta strand</keyword>
<evidence type="ECO:0000256" key="9">
    <source>
        <dbReference type="ARBA" id="ARBA00023237"/>
    </source>
</evidence>
<evidence type="ECO:0000256" key="1">
    <source>
        <dbReference type="ARBA" id="ARBA00004571"/>
    </source>
</evidence>
<comment type="caution">
    <text evidence="13">The sequence shown here is derived from an EMBL/GenBank/DDBJ whole genome shotgun (WGS) entry which is preliminary data.</text>
</comment>
<comment type="similarity">
    <text evidence="10 11">Belongs to the TonB-dependent receptor family.</text>
</comment>